<proteinExistence type="predicted"/>
<name>H8H106_DEIGI</name>
<gene>
    <name evidence="1" type="ordered locus">DGo_PA0139</name>
</gene>
<dbReference type="Gene3D" id="2.30.40.10">
    <property type="entry name" value="Urease, subunit C, domain 1"/>
    <property type="match status" value="1"/>
</dbReference>
<accession>H8H106</accession>
<dbReference type="Gene3D" id="3.20.20.140">
    <property type="entry name" value="Metal-dependent hydrolases"/>
    <property type="match status" value="1"/>
</dbReference>
<protein>
    <submittedName>
        <fullName evidence="1">WD40-like repeat/amidohydrolase domain protein</fullName>
    </submittedName>
</protein>
<dbReference type="EMBL" id="CP002192">
    <property type="protein sequence ID" value="AFD27025.1"/>
    <property type="molecule type" value="Genomic_DNA"/>
</dbReference>
<geneLocation type="plasmid" evidence="1 2">
    <name>P1</name>
</geneLocation>
<dbReference type="Proteomes" id="UP000007575">
    <property type="component" value="Plasmid P1"/>
</dbReference>
<dbReference type="InterPro" id="IPR051781">
    <property type="entry name" value="Metallo-dep_Hydrolase"/>
</dbReference>
<dbReference type="InterPro" id="IPR011059">
    <property type="entry name" value="Metal-dep_hydrolase_composite"/>
</dbReference>
<sequence length="250" mass="26321">MTNETLRVFTGHLWDGLSDTLLRDAAVAVRGDTVVFAGPRSALDIPETTRVTETGGVLLPGLIDLHVHARPGYLGWFLAAGVTTIRDAANSLDLVAALRGAQDPSPRVFAAGPLLDGPRAFFRQFGPGAVHEAGDGHERRAGAWTVRHPDEARAQVRRLADLGVTHVKLYEQLDPQSFAAAAAEARRLGLPVMTDLGLAGTRGLSGAEVDARQALAAGVRSIEHVSGYALAYRRMGGDPAGPHPGPGPAR</sequence>
<dbReference type="HOGENOM" id="CLU_1110000_0_0_0"/>
<organism evidence="1 2">
    <name type="scientific">Deinococcus gobiensis (strain DSM 21396 / JCM 16679 / CGMCC 1.7299 / I-0)</name>
    <dbReference type="NCBI Taxonomy" id="745776"/>
    <lineage>
        <taxon>Bacteria</taxon>
        <taxon>Thermotogati</taxon>
        <taxon>Deinococcota</taxon>
        <taxon>Deinococci</taxon>
        <taxon>Deinococcales</taxon>
        <taxon>Deinococcaceae</taxon>
        <taxon>Deinococcus</taxon>
    </lineage>
</organism>
<dbReference type="GO" id="GO:0016810">
    <property type="term" value="F:hydrolase activity, acting on carbon-nitrogen (but not peptide) bonds"/>
    <property type="evidence" value="ECO:0007669"/>
    <property type="project" value="InterPro"/>
</dbReference>
<evidence type="ECO:0000313" key="1">
    <source>
        <dbReference type="EMBL" id="AFD27025.1"/>
    </source>
</evidence>
<dbReference type="InterPro" id="IPR032466">
    <property type="entry name" value="Metal_Hydrolase"/>
</dbReference>
<keyword evidence="2" id="KW-1185">Reference proteome</keyword>
<dbReference type="PANTHER" id="PTHR43135">
    <property type="entry name" value="ALPHA-D-RIBOSE 1-METHYLPHOSPHONATE 5-TRIPHOSPHATE DIPHOSPHATASE"/>
    <property type="match status" value="1"/>
</dbReference>
<dbReference type="SUPFAM" id="SSF51338">
    <property type="entry name" value="Composite domain of metallo-dependent hydrolases"/>
    <property type="match status" value="1"/>
</dbReference>
<reference evidence="1 2" key="1">
    <citation type="journal article" date="2012" name="PLoS ONE">
        <title>Genome sequence and transcriptome analysis of the radioresistant bacterium Deinococcus gobiensis: insights into the extreme environmental adaptations.</title>
        <authorList>
            <person name="Yuan M."/>
            <person name="Chen M."/>
            <person name="Zhang W."/>
            <person name="Lu W."/>
            <person name="Wang J."/>
            <person name="Yang M."/>
            <person name="Zhao P."/>
            <person name="Tang R."/>
            <person name="Li X."/>
            <person name="Hao Y."/>
            <person name="Zhou Z."/>
            <person name="Zhan Y."/>
            <person name="Yu H."/>
            <person name="Teng C."/>
            <person name="Yan Y."/>
            <person name="Ping S."/>
            <person name="Wang Y."/>
            <person name="Lin M."/>
        </authorList>
    </citation>
    <scope>NUCLEOTIDE SEQUENCE [LARGE SCALE GENOMIC DNA]</scope>
    <source>
        <strain evidence="2">DSM 21396 / JCM 16679 / CGMCC 1.7299 / I-0</strain>
        <plasmid evidence="1">P1</plasmid>
    </source>
</reference>
<keyword evidence="1" id="KW-0614">Plasmid</keyword>
<dbReference type="SUPFAM" id="SSF51556">
    <property type="entry name" value="Metallo-dependent hydrolases"/>
    <property type="match status" value="1"/>
</dbReference>
<evidence type="ECO:0000313" key="2">
    <source>
        <dbReference type="Proteomes" id="UP000007575"/>
    </source>
</evidence>
<dbReference type="AlphaFoldDB" id="H8H106"/>
<dbReference type="RefSeq" id="WP_014695543.1">
    <property type="nucleotide sequence ID" value="NC_017805.1"/>
</dbReference>
<keyword evidence="1" id="KW-0378">Hydrolase</keyword>
<dbReference type="PATRIC" id="fig|745776.4.peg.3176"/>
<dbReference type="PANTHER" id="PTHR43135:SF3">
    <property type="entry name" value="ALPHA-D-RIBOSE 1-METHYLPHOSPHONATE 5-TRIPHOSPHATE DIPHOSPHATASE"/>
    <property type="match status" value="1"/>
</dbReference>
<dbReference type="OrthoDB" id="9797498at2"/>
<dbReference type="KEGG" id="dgo:DGo_PA0139"/>